<feature type="region of interest" description="Disordered" evidence="1">
    <location>
        <begin position="46"/>
        <end position="91"/>
    </location>
</feature>
<dbReference type="Proteomes" id="UP001549145">
    <property type="component" value="Unassembled WGS sequence"/>
</dbReference>
<proteinExistence type="predicted"/>
<comment type="caution">
    <text evidence="3">The sequence shown here is derived from an EMBL/GenBank/DDBJ whole genome shotgun (WGS) entry which is preliminary data.</text>
</comment>
<keyword evidence="2" id="KW-0812">Transmembrane</keyword>
<dbReference type="RefSeq" id="WP_238276131.1">
    <property type="nucleotide sequence ID" value="NZ_BPQL01000014.1"/>
</dbReference>
<keyword evidence="2" id="KW-1133">Transmembrane helix</keyword>
<name>A0ABV2L0F3_9HYPH</name>
<dbReference type="EMBL" id="JBEPMM010000001">
    <property type="protein sequence ID" value="MET3691294.1"/>
    <property type="molecule type" value="Genomic_DNA"/>
</dbReference>
<evidence type="ECO:0000256" key="2">
    <source>
        <dbReference type="SAM" id="Phobius"/>
    </source>
</evidence>
<keyword evidence="2" id="KW-0472">Membrane</keyword>
<organism evidence="3 4">
    <name type="scientific">Methylobacterium goesingense</name>
    <dbReference type="NCBI Taxonomy" id="243690"/>
    <lineage>
        <taxon>Bacteria</taxon>
        <taxon>Pseudomonadati</taxon>
        <taxon>Pseudomonadota</taxon>
        <taxon>Alphaproteobacteria</taxon>
        <taxon>Hyphomicrobiales</taxon>
        <taxon>Methylobacteriaceae</taxon>
        <taxon>Methylobacterium</taxon>
    </lineage>
</organism>
<sequence>METTLILGALGALLFCGLVVVSLLMRGRRPELRMGREVDLIDEAEDEETLMRSLEPPRPSPIDRTATILEIEPTDDPKARPLPPDTQRETR</sequence>
<gene>
    <name evidence="3" type="ORF">ABID43_000813</name>
</gene>
<keyword evidence="4" id="KW-1185">Reference proteome</keyword>
<feature type="transmembrane region" description="Helical" evidence="2">
    <location>
        <begin position="6"/>
        <end position="25"/>
    </location>
</feature>
<evidence type="ECO:0000313" key="4">
    <source>
        <dbReference type="Proteomes" id="UP001549145"/>
    </source>
</evidence>
<reference evidence="3 4" key="1">
    <citation type="submission" date="2024-06" db="EMBL/GenBank/DDBJ databases">
        <title>Genomic Encyclopedia of Type Strains, Phase IV (KMG-IV): sequencing the most valuable type-strain genomes for metagenomic binning, comparative biology and taxonomic classification.</title>
        <authorList>
            <person name="Goeker M."/>
        </authorList>
    </citation>
    <scope>NUCLEOTIDE SEQUENCE [LARGE SCALE GENOMIC DNA]</scope>
    <source>
        <strain evidence="3 4">DSM 21331</strain>
    </source>
</reference>
<accession>A0ABV2L0F3</accession>
<evidence type="ECO:0000256" key="1">
    <source>
        <dbReference type="SAM" id="MobiDB-lite"/>
    </source>
</evidence>
<protein>
    <submittedName>
        <fullName evidence="3">Uncharacterized protein</fullName>
    </submittedName>
</protein>
<evidence type="ECO:0000313" key="3">
    <source>
        <dbReference type="EMBL" id="MET3691294.1"/>
    </source>
</evidence>